<dbReference type="GO" id="GO:0016020">
    <property type="term" value="C:membrane"/>
    <property type="evidence" value="ECO:0007669"/>
    <property type="project" value="InterPro"/>
</dbReference>
<keyword evidence="3" id="KW-1185">Reference proteome</keyword>
<evidence type="ECO:0000313" key="2">
    <source>
        <dbReference type="EMBL" id="RIX32623.1"/>
    </source>
</evidence>
<dbReference type="EMBL" id="QXTF01000001">
    <property type="protein sequence ID" value="RIX32623.1"/>
    <property type="molecule type" value="Genomic_DNA"/>
</dbReference>
<gene>
    <name evidence="2" type="ORF">D3M59_06840</name>
</gene>
<dbReference type="Pfam" id="PF01066">
    <property type="entry name" value="CDP-OH_P_transf"/>
    <property type="match status" value="1"/>
</dbReference>
<keyword evidence="1" id="KW-1133">Transmembrane helix</keyword>
<protein>
    <submittedName>
        <fullName evidence="2">CDP-alcohol phosphatidyltransferase family protein</fullName>
    </submittedName>
</protein>
<keyword evidence="1" id="KW-0812">Transmembrane</keyword>
<dbReference type="GO" id="GO:0008654">
    <property type="term" value="P:phospholipid biosynthetic process"/>
    <property type="evidence" value="ECO:0007669"/>
    <property type="project" value="InterPro"/>
</dbReference>
<name>A0A418Q3Y6_9SPHN</name>
<feature type="transmembrane region" description="Helical" evidence="1">
    <location>
        <begin position="57"/>
        <end position="77"/>
    </location>
</feature>
<keyword evidence="2" id="KW-0808">Transferase</keyword>
<dbReference type="InterPro" id="IPR043130">
    <property type="entry name" value="CDP-OH_PTrfase_TM_dom"/>
</dbReference>
<comment type="caution">
    <text evidence="2">The sequence shown here is derived from an EMBL/GenBank/DDBJ whole genome shotgun (WGS) entry which is preliminary data.</text>
</comment>
<dbReference type="Proteomes" id="UP000285023">
    <property type="component" value="Unassembled WGS sequence"/>
</dbReference>
<dbReference type="OrthoDB" id="116551at2"/>
<feature type="transmembrane region" description="Helical" evidence="1">
    <location>
        <begin position="206"/>
        <end position="230"/>
    </location>
</feature>
<dbReference type="GO" id="GO:0016780">
    <property type="term" value="F:phosphotransferase activity, for other substituted phosphate groups"/>
    <property type="evidence" value="ECO:0007669"/>
    <property type="project" value="InterPro"/>
</dbReference>
<dbReference type="AlphaFoldDB" id="A0A418Q3Y6"/>
<reference evidence="2 3" key="1">
    <citation type="submission" date="2018-09" db="EMBL/GenBank/DDBJ databases">
        <title>Sphingomonas sp. DAC4.</title>
        <authorList>
            <person name="Seo T."/>
        </authorList>
    </citation>
    <scope>NUCLEOTIDE SEQUENCE [LARGE SCALE GENOMIC DNA]</scope>
    <source>
        <strain evidence="2 3">DAC4</strain>
    </source>
</reference>
<accession>A0A418Q3Y6</accession>
<evidence type="ECO:0000256" key="1">
    <source>
        <dbReference type="SAM" id="Phobius"/>
    </source>
</evidence>
<organism evidence="2 3">
    <name type="scientific">Sphingomonas edaphi</name>
    <dbReference type="NCBI Taxonomy" id="2315689"/>
    <lineage>
        <taxon>Bacteria</taxon>
        <taxon>Pseudomonadati</taxon>
        <taxon>Pseudomonadota</taxon>
        <taxon>Alphaproteobacteria</taxon>
        <taxon>Sphingomonadales</taxon>
        <taxon>Sphingomonadaceae</taxon>
        <taxon>Sphingomonas</taxon>
    </lineage>
</organism>
<dbReference type="Gene3D" id="1.20.120.1760">
    <property type="match status" value="1"/>
</dbReference>
<keyword evidence="1" id="KW-0472">Membrane</keyword>
<evidence type="ECO:0000313" key="3">
    <source>
        <dbReference type="Proteomes" id="UP000285023"/>
    </source>
</evidence>
<feature type="transmembrane region" description="Helical" evidence="1">
    <location>
        <begin position="113"/>
        <end position="135"/>
    </location>
</feature>
<dbReference type="InterPro" id="IPR000462">
    <property type="entry name" value="CDP-OH_P_trans"/>
</dbReference>
<feature type="transmembrane region" description="Helical" evidence="1">
    <location>
        <begin position="141"/>
        <end position="160"/>
    </location>
</feature>
<feature type="transmembrane region" description="Helical" evidence="1">
    <location>
        <begin position="172"/>
        <end position="194"/>
    </location>
</feature>
<proteinExistence type="predicted"/>
<sequence length="238" mass="26275">MTVCLRHGQRETSSRSARLTPTKPLARIQQNLVAVQERRLLNWICPRLPTWVTPDKLTVLALLGAVAILAGYVCSIVDRHWLWLSVAGYVVHWFGDSLDGSLARYRSIERPRYGYFVDHSADVLGALLILTGLGISPYIRLDVALIALAGYYMLAAHSFLSARVVGELKLTYVAAGPTELRLILIALTVSMFAIGHDEPQFEGLGAFDLFVGGVGVLLVIVFLFQTVAMIRRLARQGE</sequence>